<dbReference type="EMBL" id="JAKHMS010000002">
    <property type="protein sequence ID" value="MCZ3780771.1"/>
    <property type="molecule type" value="Genomic_DNA"/>
</dbReference>
<name>A0ABT4K4W4_9LACO</name>
<sequence length="43" mass="5060">MTFEVNSFTELSQKYVQYFNNVRTTLKTKGMTPVEYRNHTLAA</sequence>
<evidence type="ECO:0000313" key="3">
    <source>
        <dbReference type="Proteomes" id="UP001527392"/>
    </source>
</evidence>
<comment type="caution">
    <text evidence="2">The sequence shown here is derived from an EMBL/GenBank/DDBJ whole genome shotgun (WGS) entry which is preliminary data.</text>
</comment>
<dbReference type="InterPro" id="IPR001584">
    <property type="entry name" value="Integrase_cat-core"/>
</dbReference>
<keyword evidence="3" id="KW-1185">Reference proteome</keyword>
<dbReference type="Proteomes" id="UP001527392">
    <property type="component" value="Unassembled WGS sequence"/>
</dbReference>
<accession>A0ABT4K4W4</accession>
<evidence type="ECO:0000259" key="1">
    <source>
        <dbReference type="Pfam" id="PF13333"/>
    </source>
</evidence>
<dbReference type="Pfam" id="PF13333">
    <property type="entry name" value="rve_2"/>
    <property type="match status" value="1"/>
</dbReference>
<reference evidence="2 3" key="1">
    <citation type="submission" date="2022-01" db="EMBL/GenBank/DDBJ databases">
        <title>VMRC isolate genome collection.</title>
        <authorList>
            <person name="France M."/>
            <person name="Rutt L."/>
            <person name="Humphrys M."/>
            <person name="Ravel J."/>
        </authorList>
    </citation>
    <scope>NUCLEOTIDE SEQUENCE [LARGE SCALE GENOMIC DNA]</scope>
    <source>
        <strain evidence="2 3">C0030B4</strain>
    </source>
</reference>
<evidence type="ECO:0000313" key="2">
    <source>
        <dbReference type="EMBL" id="MCZ3780771.1"/>
    </source>
</evidence>
<dbReference type="RefSeq" id="WP_124031529.1">
    <property type="nucleotide sequence ID" value="NZ_CAKMAX010000009.1"/>
</dbReference>
<organism evidence="2 3">
    <name type="scientific">Limosilactobacillus vaginalis</name>
    <dbReference type="NCBI Taxonomy" id="1633"/>
    <lineage>
        <taxon>Bacteria</taxon>
        <taxon>Bacillati</taxon>
        <taxon>Bacillota</taxon>
        <taxon>Bacilli</taxon>
        <taxon>Lactobacillales</taxon>
        <taxon>Lactobacillaceae</taxon>
        <taxon>Limosilactobacillus</taxon>
    </lineage>
</organism>
<gene>
    <name evidence="2" type="ORF">L2504_01210</name>
</gene>
<protein>
    <submittedName>
        <fullName evidence="2">Integrase core domain-containing protein</fullName>
    </submittedName>
</protein>
<proteinExistence type="predicted"/>
<feature type="domain" description="Integrase catalytic" evidence="1">
    <location>
        <begin position="7"/>
        <end position="41"/>
    </location>
</feature>